<gene>
    <name evidence="2" type="ORF">OTI717_LOCUS29000</name>
</gene>
<dbReference type="Proteomes" id="UP000663823">
    <property type="component" value="Unassembled WGS sequence"/>
</dbReference>
<evidence type="ECO:0000256" key="1">
    <source>
        <dbReference type="SAM" id="MobiDB-lite"/>
    </source>
</evidence>
<accession>A0A819NNT7</accession>
<feature type="region of interest" description="Disordered" evidence="1">
    <location>
        <begin position="1"/>
        <end position="22"/>
    </location>
</feature>
<dbReference type="AlphaFoldDB" id="A0A819NNT7"/>
<reference evidence="2" key="1">
    <citation type="submission" date="2021-02" db="EMBL/GenBank/DDBJ databases">
        <authorList>
            <person name="Nowell W R."/>
        </authorList>
    </citation>
    <scope>NUCLEOTIDE SEQUENCE</scope>
</reference>
<evidence type="ECO:0000313" key="2">
    <source>
        <dbReference type="EMBL" id="CAF4000814.1"/>
    </source>
</evidence>
<feature type="non-terminal residue" evidence="2">
    <location>
        <position position="39"/>
    </location>
</feature>
<evidence type="ECO:0000313" key="3">
    <source>
        <dbReference type="Proteomes" id="UP000663823"/>
    </source>
</evidence>
<sequence>MHNNNKENIYEDADNNLQKPNIYNQYSPYYESIKRQRFK</sequence>
<dbReference type="EMBL" id="CAJOAX010007106">
    <property type="protein sequence ID" value="CAF4000814.1"/>
    <property type="molecule type" value="Genomic_DNA"/>
</dbReference>
<proteinExistence type="predicted"/>
<comment type="caution">
    <text evidence="2">The sequence shown here is derived from an EMBL/GenBank/DDBJ whole genome shotgun (WGS) entry which is preliminary data.</text>
</comment>
<protein>
    <submittedName>
        <fullName evidence="2">Uncharacterized protein</fullName>
    </submittedName>
</protein>
<organism evidence="2 3">
    <name type="scientific">Rotaria sordida</name>
    <dbReference type="NCBI Taxonomy" id="392033"/>
    <lineage>
        <taxon>Eukaryota</taxon>
        <taxon>Metazoa</taxon>
        <taxon>Spiralia</taxon>
        <taxon>Gnathifera</taxon>
        <taxon>Rotifera</taxon>
        <taxon>Eurotatoria</taxon>
        <taxon>Bdelloidea</taxon>
        <taxon>Philodinida</taxon>
        <taxon>Philodinidae</taxon>
        <taxon>Rotaria</taxon>
    </lineage>
</organism>
<name>A0A819NNT7_9BILA</name>